<organism evidence="7 8">
    <name type="scientific">Lentisphaera araneosa HTCC2155</name>
    <dbReference type="NCBI Taxonomy" id="313628"/>
    <lineage>
        <taxon>Bacteria</taxon>
        <taxon>Pseudomonadati</taxon>
        <taxon>Lentisphaerota</taxon>
        <taxon>Lentisphaeria</taxon>
        <taxon>Lentisphaerales</taxon>
        <taxon>Lentisphaeraceae</taxon>
        <taxon>Lentisphaera</taxon>
    </lineage>
</organism>
<dbReference type="PROSITE" id="PS50011">
    <property type="entry name" value="PROTEIN_KINASE_DOM"/>
    <property type="match status" value="1"/>
</dbReference>
<evidence type="ECO:0000256" key="5">
    <source>
        <dbReference type="SAM" id="Coils"/>
    </source>
</evidence>
<evidence type="ECO:0000313" key="7">
    <source>
        <dbReference type="EMBL" id="EDM29627.1"/>
    </source>
</evidence>
<evidence type="ECO:0000256" key="4">
    <source>
        <dbReference type="ARBA" id="ARBA00022840"/>
    </source>
</evidence>
<dbReference type="GO" id="GO:0005524">
    <property type="term" value="F:ATP binding"/>
    <property type="evidence" value="ECO:0007669"/>
    <property type="project" value="UniProtKB-KW"/>
</dbReference>
<dbReference type="InterPro" id="IPR011009">
    <property type="entry name" value="Kinase-like_dom_sf"/>
</dbReference>
<dbReference type="Pfam" id="PF00069">
    <property type="entry name" value="Pkinase"/>
    <property type="match status" value="1"/>
</dbReference>
<dbReference type="Gene3D" id="3.30.200.20">
    <property type="entry name" value="Phosphorylase Kinase, domain 1"/>
    <property type="match status" value="1"/>
</dbReference>
<keyword evidence="4" id="KW-0067">ATP-binding</keyword>
<dbReference type="SUPFAM" id="SSF56112">
    <property type="entry name" value="Protein kinase-like (PK-like)"/>
    <property type="match status" value="1"/>
</dbReference>
<keyword evidence="2" id="KW-0547">Nucleotide-binding</keyword>
<comment type="caution">
    <text evidence="7">The sequence shown here is derived from an EMBL/GenBank/DDBJ whole genome shotgun (WGS) entry which is preliminary data.</text>
</comment>
<gene>
    <name evidence="7" type="ORF">LNTAR_17793</name>
</gene>
<reference evidence="7 8" key="1">
    <citation type="journal article" date="2010" name="J. Bacteriol.">
        <title>Genome sequence of Lentisphaera araneosa HTCC2155T, the type species of the order Lentisphaerales in the phylum Lentisphaerae.</title>
        <authorList>
            <person name="Thrash J.C."/>
            <person name="Cho J.C."/>
            <person name="Vergin K.L."/>
            <person name="Morris R.M."/>
            <person name="Giovannoni S.J."/>
        </authorList>
    </citation>
    <scope>NUCLEOTIDE SEQUENCE [LARGE SCALE GENOMIC DNA]</scope>
    <source>
        <strain evidence="7 8">HTCC2155</strain>
    </source>
</reference>
<keyword evidence="3 7" id="KW-0418">Kinase</keyword>
<dbReference type="AlphaFoldDB" id="A6DFP7"/>
<feature type="domain" description="Protein kinase" evidence="6">
    <location>
        <begin position="45"/>
        <end position="331"/>
    </location>
</feature>
<evidence type="ECO:0000256" key="2">
    <source>
        <dbReference type="ARBA" id="ARBA00022741"/>
    </source>
</evidence>
<keyword evidence="5" id="KW-0175">Coiled coil</keyword>
<name>A6DFP7_9BACT</name>
<sequence>MSDLEKSFQHLNSNFQQFYQVDKLEEIAHPDCPILDTLRSSQEHYTDEEFITAGGEKKIYRVRDLQGDRYLALARPVNTESEQDLESFLREARISSLLQHPNILSVHETGLDKDGLPFFTMDFMSGQTLASILKKLKNKDAQTLNNFPLSRLIDIFQKICSALSYAHSKAILHLDIKPANIQVGEHGEVLLCDWGLAQVMNEDKKQASSDYHASSSTPDPNILNDLTLIGESSGTPGYMSPEKLRNDELSPASDIYSLGSLLYTLLSYQEAFQGSIKEISEKTLAAHVSPPSLICDHRIPRGLEAICLKAMNLAPCDRYQKIAELEDDLKLYSSGFPTKAQNPNVIIYLKSWSKRHRKSLLLSSFFTALIFMLLYISFEQINSERIQALTEKKRAEENLRLYEKENEYSTIQAENFIETINNLYILNNYDEAPKRIKIIKKYLERDLSPKDRKLLLSYKAGLHFVLQQYDTCIQDLEKLDYAKSGKLLALHNLSSRYKIKLNQQGSLEIPDLENLTIQCPNHIIHMVYYSYFYHSKSWPRESEKNINLIKILLNRINLLPPITDKEIKLSQYTDKTFSLDLSHHDYIRLNMPIAVYNRGRNLLLIIPLGKLDLSYTKFNNMVELNTYSMHELHIAGIPKLHNMHLFNTGKIKKVYHTLDLSDEKLKKDHPKVTFIRVKNTVDQ</sequence>
<evidence type="ECO:0000256" key="3">
    <source>
        <dbReference type="ARBA" id="ARBA00022777"/>
    </source>
</evidence>
<dbReference type="CDD" id="cd14014">
    <property type="entry name" value="STKc_PknB_like"/>
    <property type="match status" value="1"/>
</dbReference>
<dbReference type="InterPro" id="IPR000719">
    <property type="entry name" value="Prot_kinase_dom"/>
</dbReference>
<evidence type="ECO:0000313" key="8">
    <source>
        <dbReference type="Proteomes" id="UP000004947"/>
    </source>
</evidence>
<protein>
    <submittedName>
        <fullName evidence="7">Probable serine/threonine-protein kinase pknB</fullName>
    </submittedName>
</protein>
<dbReference type="OrthoDB" id="9801841at2"/>
<keyword evidence="1" id="KW-0808">Transferase</keyword>
<evidence type="ECO:0000256" key="1">
    <source>
        <dbReference type="ARBA" id="ARBA00022679"/>
    </source>
</evidence>
<dbReference type="Gene3D" id="1.10.510.10">
    <property type="entry name" value="Transferase(Phosphotransferase) domain 1"/>
    <property type="match status" value="1"/>
</dbReference>
<dbReference type="eggNOG" id="COG0515">
    <property type="taxonomic scope" value="Bacteria"/>
</dbReference>
<dbReference type="Proteomes" id="UP000004947">
    <property type="component" value="Unassembled WGS sequence"/>
</dbReference>
<dbReference type="GO" id="GO:0004674">
    <property type="term" value="F:protein serine/threonine kinase activity"/>
    <property type="evidence" value="ECO:0007669"/>
    <property type="project" value="TreeGrafter"/>
</dbReference>
<proteinExistence type="predicted"/>
<evidence type="ECO:0000259" key="6">
    <source>
        <dbReference type="PROSITE" id="PS50011"/>
    </source>
</evidence>
<dbReference type="PANTHER" id="PTHR43289">
    <property type="entry name" value="MITOGEN-ACTIVATED PROTEIN KINASE KINASE KINASE 20-RELATED"/>
    <property type="match status" value="1"/>
</dbReference>
<dbReference type="EMBL" id="ABCK01000001">
    <property type="protein sequence ID" value="EDM29627.1"/>
    <property type="molecule type" value="Genomic_DNA"/>
</dbReference>
<dbReference type="PANTHER" id="PTHR43289:SF6">
    <property type="entry name" value="SERINE_THREONINE-PROTEIN KINASE NEKL-3"/>
    <property type="match status" value="1"/>
</dbReference>
<accession>A6DFP7</accession>
<dbReference type="RefSeq" id="WP_007276746.1">
    <property type="nucleotide sequence ID" value="NZ_ABCK01000001.1"/>
</dbReference>
<dbReference type="STRING" id="313628.LNTAR_17793"/>
<keyword evidence="8" id="KW-1185">Reference proteome</keyword>
<dbReference type="SMART" id="SM00220">
    <property type="entry name" value="S_TKc"/>
    <property type="match status" value="1"/>
</dbReference>
<feature type="coiled-coil region" evidence="5">
    <location>
        <begin position="378"/>
        <end position="412"/>
    </location>
</feature>